<dbReference type="InterPro" id="IPR049278">
    <property type="entry name" value="MS_channel_C"/>
</dbReference>
<proteinExistence type="inferred from homology"/>
<dbReference type="InterPro" id="IPR010920">
    <property type="entry name" value="LSM_dom_sf"/>
</dbReference>
<evidence type="ECO:0000256" key="3">
    <source>
        <dbReference type="ARBA" id="ARBA00022475"/>
    </source>
</evidence>
<dbReference type="OrthoDB" id="9809206at2"/>
<evidence type="ECO:0000256" key="6">
    <source>
        <dbReference type="ARBA" id="ARBA00023136"/>
    </source>
</evidence>
<evidence type="ECO:0000256" key="4">
    <source>
        <dbReference type="ARBA" id="ARBA00022692"/>
    </source>
</evidence>
<keyword evidence="10" id="KW-1185">Reference proteome</keyword>
<dbReference type="SUPFAM" id="SSF46785">
    <property type="entry name" value="Winged helix' DNA-binding domain"/>
    <property type="match status" value="1"/>
</dbReference>
<evidence type="ECO:0000259" key="8">
    <source>
        <dbReference type="PROSITE" id="PS50186"/>
    </source>
</evidence>
<keyword evidence="5 7" id="KW-1133">Transmembrane helix</keyword>
<feature type="transmembrane region" description="Helical" evidence="7">
    <location>
        <begin position="215"/>
        <end position="235"/>
    </location>
</feature>
<dbReference type="SUPFAM" id="SSF82689">
    <property type="entry name" value="Mechanosensitive channel protein MscS (YggB), C-terminal domain"/>
    <property type="match status" value="1"/>
</dbReference>
<dbReference type="SMART" id="SM00049">
    <property type="entry name" value="DEP"/>
    <property type="match status" value="1"/>
</dbReference>
<gene>
    <name evidence="9" type="ORF">AsFPU1_0669</name>
</gene>
<feature type="domain" description="DEP" evidence="8">
    <location>
        <begin position="540"/>
        <end position="613"/>
    </location>
</feature>
<name>A0A401IDG7_APHSA</name>
<sequence>MFTLKCVVKMRKIISLGIITFLLIVIPLISLGQIPTTNPTPINLRNYSPVIVDGRRIFDVGNFRDYSAQQRAKIINEAIVKEINSAVPIKLEIIEENKQAIIVNKATKHHLVTLTDSDIISATSMFGQTFIWKEELEKALKRAQYERTEAYFKRTLWTAIIVFIGGIIFHGLLILINQFLNRNLLPHLNSKASFLYGWKAIIQVSLKLFSLLYPVILWLIIFFYISDIFPVSRIIRYELFDILGRPMINLGQKTYSILEFIWLFLLTISLWFSVKGVTFLLKFYVIKPTGASLGIQEVITVLSQYFLTFLGLIILWRIWGFDLSVLAILGSVLGVGIGFGLQNIANNFISGLIITIERPIQVGDFIQIGEFTGTVQRIGARSTEIRTFKQMTIIIPNSSFLQKEVINWSHGNPVSAITIPIQISNNYNIQKVKNTLLKAAQSHPDVLIVPRPKVLLTQIDQSFLLFQLMVWLKDPKLQFFIQSDLNYRIQEQLHSYQGENTLELEIEATEMISDISESSIFIEDRLSQEELDKMIEKMRSLEGIEIKDRRYRLNVYSHCFIGSEAVDWLTEHFNCLRQEAIELGQILVERKIIHHVTDEHPFEDDYLFYRFYLDEL</sequence>
<dbReference type="PROSITE" id="PS50186">
    <property type="entry name" value="DEP"/>
    <property type="match status" value="1"/>
</dbReference>
<dbReference type="InterPro" id="IPR036390">
    <property type="entry name" value="WH_DNA-bd_sf"/>
</dbReference>
<dbReference type="GO" id="GO:0035556">
    <property type="term" value="P:intracellular signal transduction"/>
    <property type="evidence" value="ECO:0007669"/>
    <property type="project" value="InterPro"/>
</dbReference>
<dbReference type="InterPro" id="IPR036388">
    <property type="entry name" value="WH-like_DNA-bd_sf"/>
</dbReference>
<reference evidence="10" key="1">
    <citation type="submission" date="2017-05" db="EMBL/GenBank/DDBJ databases">
        <title>Physiological properties and genetic analysis related to exopolysaccharide production of fresh-water unicellular cyanobacterium Aphanothece sacrum, Suizenji Nori, that has been cultured as a food source in Japan.</title>
        <authorList>
            <person name="Kanesaki Y."/>
            <person name="Yoshikawa S."/>
            <person name="Ohki K."/>
        </authorList>
    </citation>
    <scope>NUCLEOTIDE SEQUENCE [LARGE SCALE GENOMIC DNA]</scope>
    <source>
        <strain evidence="10">FPU1</strain>
    </source>
</reference>
<feature type="transmembrane region" description="Helical" evidence="7">
    <location>
        <begin position="294"/>
        <end position="316"/>
    </location>
</feature>
<keyword evidence="4 7" id="KW-0812">Transmembrane</keyword>
<feature type="transmembrane region" description="Helical" evidence="7">
    <location>
        <begin position="323"/>
        <end position="341"/>
    </location>
</feature>
<dbReference type="RefSeq" id="WP_124977803.1">
    <property type="nucleotide sequence ID" value="NZ_BDQK01000001.1"/>
</dbReference>
<evidence type="ECO:0000256" key="2">
    <source>
        <dbReference type="ARBA" id="ARBA00008017"/>
    </source>
</evidence>
<evidence type="ECO:0000313" key="10">
    <source>
        <dbReference type="Proteomes" id="UP000287247"/>
    </source>
</evidence>
<keyword evidence="3" id="KW-1003">Cell membrane</keyword>
<organism evidence="9 10">
    <name type="scientific">Aphanothece sacrum FPU1</name>
    <dbReference type="NCBI Taxonomy" id="1920663"/>
    <lineage>
        <taxon>Bacteria</taxon>
        <taxon>Bacillati</taxon>
        <taxon>Cyanobacteriota</taxon>
        <taxon>Cyanophyceae</taxon>
        <taxon>Oscillatoriophycideae</taxon>
        <taxon>Chroococcales</taxon>
        <taxon>Aphanothecaceae</taxon>
        <taxon>Aphanothece</taxon>
    </lineage>
</organism>
<dbReference type="Pfam" id="PF21082">
    <property type="entry name" value="MS_channel_3rd"/>
    <property type="match status" value="1"/>
</dbReference>
<dbReference type="InterPro" id="IPR000591">
    <property type="entry name" value="DEP_dom"/>
</dbReference>
<dbReference type="PANTHER" id="PTHR30347">
    <property type="entry name" value="POTASSIUM CHANNEL RELATED"/>
    <property type="match status" value="1"/>
</dbReference>
<accession>A0A401IDG7</accession>
<feature type="transmembrane region" description="Helical" evidence="7">
    <location>
        <begin position="156"/>
        <end position="180"/>
    </location>
</feature>
<dbReference type="Proteomes" id="UP000287247">
    <property type="component" value="Unassembled WGS sequence"/>
</dbReference>
<dbReference type="AlphaFoldDB" id="A0A401IDG7"/>
<dbReference type="PANTHER" id="PTHR30347:SF1">
    <property type="entry name" value="MECHANOSENSITIVE CHANNEL MSCK"/>
    <property type="match status" value="1"/>
</dbReference>
<evidence type="ECO:0000256" key="5">
    <source>
        <dbReference type="ARBA" id="ARBA00022989"/>
    </source>
</evidence>
<dbReference type="InterPro" id="IPR011014">
    <property type="entry name" value="MscS_channel_TM-2"/>
</dbReference>
<dbReference type="Gene3D" id="1.10.287.1260">
    <property type="match status" value="1"/>
</dbReference>
<dbReference type="Gene3D" id="2.30.30.60">
    <property type="match status" value="1"/>
</dbReference>
<dbReference type="InterPro" id="IPR052702">
    <property type="entry name" value="MscS-like_channel"/>
</dbReference>
<dbReference type="InterPro" id="IPR023408">
    <property type="entry name" value="MscS_beta-dom_sf"/>
</dbReference>
<dbReference type="SUPFAM" id="SSF82861">
    <property type="entry name" value="Mechanosensitive channel protein MscS (YggB), transmembrane region"/>
    <property type="match status" value="1"/>
</dbReference>
<comment type="similarity">
    <text evidence="2">Belongs to the MscS (TC 1.A.23) family.</text>
</comment>
<dbReference type="Gene3D" id="3.30.70.100">
    <property type="match status" value="1"/>
</dbReference>
<dbReference type="InterPro" id="IPR011066">
    <property type="entry name" value="MscS_channel_C_sf"/>
</dbReference>
<protein>
    <submittedName>
        <fullName evidence="9">Potassium efflux system protein KefA</fullName>
    </submittedName>
</protein>
<dbReference type="Pfam" id="PF00610">
    <property type="entry name" value="DEP"/>
    <property type="match status" value="1"/>
</dbReference>
<evidence type="ECO:0000313" key="9">
    <source>
        <dbReference type="EMBL" id="GBF79276.1"/>
    </source>
</evidence>
<evidence type="ECO:0000256" key="1">
    <source>
        <dbReference type="ARBA" id="ARBA00004651"/>
    </source>
</evidence>
<dbReference type="SUPFAM" id="SSF50182">
    <property type="entry name" value="Sm-like ribonucleoproteins"/>
    <property type="match status" value="1"/>
</dbReference>
<dbReference type="Pfam" id="PF00924">
    <property type="entry name" value="MS_channel_2nd"/>
    <property type="match status" value="1"/>
</dbReference>
<dbReference type="InterPro" id="IPR006685">
    <property type="entry name" value="MscS_channel_2nd"/>
</dbReference>
<comment type="caution">
    <text evidence="9">The sequence shown here is derived from an EMBL/GenBank/DDBJ whole genome shotgun (WGS) entry which is preliminary data.</text>
</comment>
<feature type="transmembrane region" description="Helical" evidence="7">
    <location>
        <begin position="192"/>
        <end position="209"/>
    </location>
</feature>
<dbReference type="Gene3D" id="1.10.10.10">
    <property type="entry name" value="Winged helix-like DNA-binding domain superfamily/Winged helix DNA-binding domain"/>
    <property type="match status" value="1"/>
</dbReference>
<keyword evidence="6 7" id="KW-0472">Membrane</keyword>
<evidence type="ECO:0000256" key="7">
    <source>
        <dbReference type="SAM" id="Phobius"/>
    </source>
</evidence>
<comment type="subcellular location">
    <subcellularLocation>
        <location evidence="1">Cell membrane</location>
        <topology evidence="1">Multi-pass membrane protein</topology>
    </subcellularLocation>
</comment>
<dbReference type="EMBL" id="BDQK01000001">
    <property type="protein sequence ID" value="GBF79276.1"/>
    <property type="molecule type" value="Genomic_DNA"/>
</dbReference>
<feature type="transmembrane region" description="Helical" evidence="7">
    <location>
        <begin position="255"/>
        <end position="274"/>
    </location>
</feature>
<dbReference type="CDD" id="cd04371">
    <property type="entry name" value="DEP"/>
    <property type="match status" value="1"/>
</dbReference>
<dbReference type="GO" id="GO:0055085">
    <property type="term" value="P:transmembrane transport"/>
    <property type="evidence" value="ECO:0007669"/>
    <property type="project" value="InterPro"/>
</dbReference>
<dbReference type="GO" id="GO:0005886">
    <property type="term" value="C:plasma membrane"/>
    <property type="evidence" value="ECO:0007669"/>
    <property type="project" value="UniProtKB-SubCell"/>
</dbReference>